<evidence type="ECO:0008006" key="3">
    <source>
        <dbReference type="Google" id="ProtNLM"/>
    </source>
</evidence>
<evidence type="ECO:0000313" key="1">
    <source>
        <dbReference type="EMBL" id="GAO41988.1"/>
    </source>
</evidence>
<comment type="caution">
    <text evidence="1">The sequence shown here is derived from an EMBL/GenBank/DDBJ whole genome shotgun (WGS) entry which is preliminary data.</text>
</comment>
<accession>A0A0E9MWW2</accession>
<gene>
    <name evidence="1" type="ORF">FPE01S_01_10010</name>
</gene>
<dbReference type="RefSeq" id="WP_046367759.1">
    <property type="nucleotide sequence ID" value="NZ_BBWV01000001.1"/>
</dbReference>
<dbReference type="STRING" id="1220578.FPE01S_01_10010"/>
<dbReference type="AlphaFoldDB" id="A0A0E9MWW2"/>
<proteinExistence type="predicted"/>
<protein>
    <recommendedName>
        <fullName evidence="3">Hydrolase</fullName>
    </recommendedName>
</protein>
<dbReference type="PANTHER" id="PTHR38659:SF2">
    <property type="entry name" value="HDIG DOMAIN PROTEIN"/>
    <property type="match status" value="1"/>
</dbReference>
<name>A0A0E9MWW2_9BACT</name>
<reference evidence="1 2" key="1">
    <citation type="submission" date="2015-04" db="EMBL/GenBank/DDBJ databases">
        <title>Whole genome shotgun sequence of Flavihumibacter petaseus NBRC 106054.</title>
        <authorList>
            <person name="Miyazawa S."/>
            <person name="Hosoyama A."/>
            <person name="Hashimoto M."/>
            <person name="Noguchi M."/>
            <person name="Tsuchikane K."/>
            <person name="Ohji S."/>
            <person name="Yamazoe A."/>
            <person name="Ichikawa N."/>
            <person name="Kimura A."/>
            <person name="Fujita N."/>
        </authorList>
    </citation>
    <scope>NUCLEOTIDE SEQUENCE [LARGE SCALE GENOMIC DNA]</scope>
    <source>
        <strain evidence="1 2">NBRC 106054</strain>
    </source>
</reference>
<evidence type="ECO:0000313" key="2">
    <source>
        <dbReference type="Proteomes" id="UP000033121"/>
    </source>
</evidence>
<dbReference type="OrthoDB" id="9801160at2"/>
<sequence length="203" mass="23348">MANLNLNRQDFGRPQDVGNVLTREETLALLEEWVPNERLRLHMLQVGAVMKAWALEKEELPEKEAHKWWVAGVLHDADWEKYPEAHCRIIIEELETRRIDPTIIRTIASHGPRYFGVEPHSKMELMIYVFDELSGFVHAAALIRPDRYQGLEIKSVLKKLKTPSFAAQVDRTDIEDALSRASLDLEAVVPFVIRHQQHVTLAG</sequence>
<dbReference type="EMBL" id="BBWV01000001">
    <property type="protein sequence ID" value="GAO41988.1"/>
    <property type="molecule type" value="Genomic_DNA"/>
</dbReference>
<dbReference type="PANTHER" id="PTHR38659">
    <property type="entry name" value="METAL-DEPENDENT PHOSPHOHYDROLASE"/>
    <property type="match status" value="1"/>
</dbReference>
<dbReference type="Proteomes" id="UP000033121">
    <property type="component" value="Unassembled WGS sequence"/>
</dbReference>
<dbReference type="SUPFAM" id="SSF109604">
    <property type="entry name" value="HD-domain/PDEase-like"/>
    <property type="match status" value="1"/>
</dbReference>
<organism evidence="1 2">
    <name type="scientific">Flavihumibacter petaseus NBRC 106054</name>
    <dbReference type="NCBI Taxonomy" id="1220578"/>
    <lineage>
        <taxon>Bacteria</taxon>
        <taxon>Pseudomonadati</taxon>
        <taxon>Bacteroidota</taxon>
        <taxon>Chitinophagia</taxon>
        <taxon>Chitinophagales</taxon>
        <taxon>Chitinophagaceae</taxon>
        <taxon>Flavihumibacter</taxon>
    </lineage>
</organism>
<keyword evidence="2" id="KW-1185">Reference proteome</keyword>